<dbReference type="InterPro" id="IPR016166">
    <property type="entry name" value="FAD-bd_PCMH"/>
</dbReference>
<comment type="cofactor">
    <cofactor evidence="1">
        <name>FAD</name>
        <dbReference type="ChEBI" id="CHEBI:57692"/>
    </cofactor>
</comment>
<name>A0AAE3FWJ9_9EURY</name>
<evidence type="ECO:0000256" key="1">
    <source>
        <dbReference type="ARBA" id="ARBA00001974"/>
    </source>
</evidence>
<dbReference type="InterPro" id="IPR016171">
    <property type="entry name" value="Vanillyl_alc_oxidase_C-sub2"/>
</dbReference>
<keyword evidence="10" id="KW-1185">Reference proteome</keyword>
<dbReference type="SUPFAM" id="SSF56176">
    <property type="entry name" value="FAD-binding/transporter-associated domain-like"/>
    <property type="match status" value="1"/>
</dbReference>
<reference evidence="9" key="2">
    <citation type="submission" date="2022-02" db="EMBL/GenBank/DDBJ databases">
        <authorList>
            <person name="Elcheninov A.G."/>
            <person name="Sorokin D.Y."/>
            <person name="Kublanov I.V."/>
        </authorList>
    </citation>
    <scope>NUCLEOTIDE SEQUENCE</scope>
    <source>
        <strain evidence="9">AArc-St2</strain>
    </source>
</reference>
<evidence type="ECO:0000256" key="7">
    <source>
        <dbReference type="ARBA" id="ARBA00038897"/>
    </source>
</evidence>
<dbReference type="FunFam" id="1.10.45.10:FF:000001">
    <property type="entry name" value="D-lactate dehydrogenase mitochondrial"/>
    <property type="match status" value="1"/>
</dbReference>
<dbReference type="GO" id="GO:1903457">
    <property type="term" value="P:lactate catabolic process"/>
    <property type="evidence" value="ECO:0007669"/>
    <property type="project" value="TreeGrafter"/>
</dbReference>
<comment type="caution">
    <text evidence="9">The sequence shown here is derived from an EMBL/GenBank/DDBJ whole genome shotgun (WGS) entry which is preliminary data.</text>
</comment>
<dbReference type="Pfam" id="PF02913">
    <property type="entry name" value="FAD-oxidase_C"/>
    <property type="match status" value="1"/>
</dbReference>
<dbReference type="PROSITE" id="PS51387">
    <property type="entry name" value="FAD_PCMH"/>
    <property type="match status" value="1"/>
</dbReference>
<dbReference type="FunFam" id="3.30.70.2740:FF:000001">
    <property type="entry name" value="D-lactate dehydrogenase mitochondrial"/>
    <property type="match status" value="1"/>
</dbReference>
<keyword evidence="5" id="KW-0809">Transit peptide</keyword>
<evidence type="ECO:0000313" key="10">
    <source>
        <dbReference type="Proteomes" id="UP001203207"/>
    </source>
</evidence>
<dbReference type="RefSeq" id="WP_250583420.1">
    <property type="nucleotide sequence ID" value="NZ_JAKRVX010000002.1"/>
</dbReference>
<dbReference type="Gene3D" id="3.30.70.2740">
    <property type="match status" value="1"/>
</dbReference>
<evidence type="ECO:0000256" key="3">
    <source>
        <dbReference type="ARBA" id="ARBA00022630"/>
    </source>
</evidence>
<dbReference type="GO" id="GO:0071949">
    <property type="term" value="F:FAD binding"/>
    <property type="evidence" value="ECO:0007669"/>
    <property type="project" value="InterPro"/>
</dbReference>
<keyword evidence="3" id="KW-0285">Flavoprotein</keyword>
<evidence type="ECO:0000256" key="4">
    <source>
        <dbReference type="ARBA" id="ARBA00022827"/>
    </source>
</evidence>
<gene>
    <name evidence="9" type="ORF">AArcSt2_05925</name>
</gene>
<evidence type="ECO:0000256" key="2">
    <source>
        <dbReference type="ARBA" id="ARBA00008000"/>
    </source>
</evidence>
<dbReference type="PANTHER" id="PTHR11748">
    <property type="entry name" value="D-LACTATE DEHYDROGENASE"/>
    <property type="match status" value="1"/>
</dbReference>
<accession>A0AAE3FWJ9</accession>
<evidence type="ECO:0000313" key="9">
    <source>
        <dbReference type="EMBL" id="MCL9816480.1"/>
    </source>
</evidence>
<dbReference type="Gene3D" id="3.30.465.10">
    <property type="match status" value="1"/>
</dbReference>
<dbReference type="InterPro" id="IPR006094">
    <property type="entry name" value="Oxid_FAD_bind_N"/>
</dbReference>
<dbReference type="InterPro" id="IPR036318">
    <property type="entry name" value="FAD-bd_PCMH-like_sf"/>
</dbReference>
<evidence type="ECO:0000256" key="6">
    <source>
        <dbReference type="ARBA" id="ARBA00023002"/>
    </source>
</evidence>
<dbReference type="EMBL" id="JAKRVX010000002">
    <property type="protein sequence ID" value="MCL9816480.1"/>
    <property type="molecule type" value="Genomic_DNA"/>
</dbReference>
<dbReference type="InterPro" id="IPR016164">
    <property type="entry name" value="FAD-linked_Oxase-like_C"/>
</dbReference>
<dbReference type="GO" id="GO:0004458">
    <property type="term" value="F:D-lactate dehydrogenase (cytochrome) activity"/>
    <property type="evidence" value="ECO:0007669"/>
    <property type="project" value="UniProtKB-EC"/>
</dbReference>
<comment type="similarity">
    <text evidence="2">Belongs to the FAD-binding oxidoreductase/transferase type 4 family.</text>
</comment>
<keyword evidence="6" id="KW-0560">Oxidoreductase</keyword>
<evidence type="ECO:0000259" key="8">
    <source>
        <dbReference type="PROSITE" id="PS51387"/>
    </source>
</evidence>
<protein>
    <recommendedName>
        <fullName evidence="7">D-lactate dehydrogenase (cytochrome)</fullName>
        <ecNumber evidence="7">1.1.2.4</ecNumber>
    </recommendedName>
</protein>
<proteinExistence type="inferred from homology"/>
<keyword evidence="4" id="KW-0274">FAD</keyword>
<feature type="domain" description="FAD-binding PCMH-type" evidence="8">
    <location>
        <begin position="36"/>
        <end position="215"/>
    </location>
</feature>
<dbReference type="InterPro" id="IPR004113">
    <property type="entry name" value="FAD-bd_oxidored_4_C"/>
</dbReference>
<reference evidence="9" key="1">
    <citation type="journal article" date="2022" name="Syst. Appl. Microbiol.">
        <title>Natronocalculus amylovorans gen. nov., sp. nov., and Natranaeroarchaeum aerophilus sp. nov., dominant culturable amylolytic natronoarchaea from hypersaline soda lakes in southwestern Siberia.</title>
        <authorList>
            <person name="Sorokin D.Y."/>
            <person name="Elcheninov A.G."/>
            <person name="Khizhniak T.V."/>
            <person name="Koenen M."/>
            <person name="Bale N.J."/>
            <person name="Damste J.S.S."/>
            <person name="Kublanov I.V."/>
        </authorList>
    </citation>
    <scope>NUCLEOTIDE SEQUENCE</scope>
    <source>
        <strain evidence="9">AArc-St2</strain>
    </source>
</reference>
<dbReference type="InterPro" id="IPR016169">
    <property type="entry name" value="FAD-bd_PCMH_sub2"/>
</dbReference>
<dbReference type="GO" id="GO:0008720">
    <property type="term" value="F:D-lactate dehydrogenase (NAD+) activity"/>
    <property type="evidence" value="ECO:0007669"/>
    <property type="project" value="TreeGrafter"/>
</dbReference>
<dbReference type="PANTHER" id="PTHR11748:SF111">
    <property type="entry name" value="D-LACTATE DEHYDROGENASE, MITOCHONDRIAL-RELATED"/>
    <property type="match status" value="1"/>
</dbReference>
<dbReference type="Proteomes" id="UP001203207">
    <property type="component" value="Unassembled WGS sequence"/>
</dbReference>
<dbReference type="Gene3D" id="1.10.45.10">
    <property type="entry name" value="Vanillyl-alcohol Oxidase, Chain A, domain 4"/>
    <property type="match status" value="1"/>
</dbReference>
<dbReference type="EC" id="1.1.2.4" evidence="7"/>
<evidence type="ECO:0000256" key="5">
    <source>
        <dbReference type="ARBA" id="ARBA00022946"/>
    </source>
</evidence>
<organism evidence="9 10">
    <name type="scientific">Natronocalculus amylovorans</name>
    <dbReference type="NCBI Taxonomy" id="2917812"/>
    <lineage>
        <taxon>Archaea</taxon>
        <taxon>Methanobacteriati</taxon>
        <taxon>Methanobacteriota</taxon>
        <taxon>Stenosarchaea group</taxon>
        <taxon>Halobacteria</taxon>
        <taxon>Halobacteriales</taxon>
        <taxon>Haloferacaceae</taxon>
        <taxon>Natronocalculus</taxon>
    </lineage>
</organism>
<sequence length="462" mass="49525">MSTDLSFLDSLSLDGRISRGSSDRTEHASDWQTRDVGIEPDVVVFAHSTEDVSRVLAAANDRSIPVTPYAAGTGLEGGALPLQKGISLDLTGLNEIRSIRPADQQITVGAGVIGSDLNDAVAKHGLYLPPLPASGSISTVGGMIATDASGMQTVKYGEVADWLLDVEVVLADGRVTTFGSKARKTSSGYNLKELVVGSEGTLCVITAATFRLAGRPAQIRRGRAVFETLSDATAAIADAITSGVDVATIELMDSDATMLVNAHSETDLPEVPMVFVEFHANHHIEEEIEFCQSIFASHNLREFDLPESEREMDAIWEARENITYAAAEWKPHLRESEPGDVTVPISAYGPLVDRVKEIAQEHDLLIPCFGHAGDGNLHYFALLNPDDPEMVARSDAAYEEIVEAAIKLDGTATGEHGIGIGKQKFMEQEHGSVSIDVMRSIKDAFDPNGILNPGKVLPPVND</sequence>
<dbReference type="AlphaFoldDB" id="A0AAE3FWJ9"/>
<dbReference type="Pfam" id="PF01565">
    <property type="entry name" value="FAD_binding_4"/>
    <property type="match status" value="1"/>
</dbReference>
<dbReference type="SUPFAM" id="SSF55103">
    <property type="entry name" value="FAD-linked oxidases, C-terminal domain"/>
    <property type="match status" value="1"/>
</dbReference>